<accession>A0AA38TRA3</accession>
<evidence type="ECO:0000313" key="5">
    <source>
        <dbReference type="EMBL" id="KAJ9556152.1"/>
    </source>
</evidence>
<dbReference type="GO" id="GO:0071949">
    <property type="term" value="F:FAD binding"/>
    <property type="evidence" value="ECO:0007669"/>
    <property type="project" value="InterPro"/>
</dbReference>
<comment type="caution">
    <text evidence="5">The sequence shown here is derived from an EMBL/GenBank/DDBJ whole genome shotgun (WGS) entry which is preliminary data.</text>
</comment>
<evidence type="ECO:0000256" key="1">
    <source>
        <dbReference type="ARBA" id="ARBA00023002"/>
    </source>
</evidence>
<protein>
    <recommendedName>
        <fullName evidence="4">FAD-binding domain-containing protein</fullName>
    </recommendedName>
</protein>
<dbReference type="InterPro" id="IPR036188">
    <property type="entry name" value="FAD/NAD-bd_sf"/>
</dbReference>
<dbReference type="PANTHER" id="PTHR45934:SF9">
    <property type="entry name" value="FAD_NAD(P)-BINDING OXIDOREDUCTASE FAMILY PROTEIN"/>
    <property type="match status" value="1"/>
</dbReference>
<keyword evidence="1" id="KW-0560">Oxidoreductase</keyword>
<dbReference type="Proteomes" id="UP001172457">
    <property type="component" value="Chromosome 3"/>
</dbReference>
<name>A0AA38TRA3_9ASTR</name>
<dbReference type="Pfam" id="PF01494">
    <property type="entry name" value="FAD_binding_3"/>
    <property type="match status" value="1"/>
</dbReference>
<dbReference type="SUPFAM" id="SSF51905">
    <property type="entry name" value="FAD/NAD(P)-binding domain"/>
    <property type="match status" value="1"/>
</dbReference>
<proteinExistence type="inferred from homology"/>
<dbReference type="InterPro" id="IPR002938">
    <property type="entry name" value="FAD-bd"/>
</dbReference>
<evidence type="ECO:0000256" key="3">
    <source>
        <dbReference type="ARBA" id="ARBA00024018"/>
    </source>
</evidence>
<evidence type="ECO:0000256" key="2">
    <source>
        <dbReference type="ARBA" id="ARBA00023033"/>
    </source>
</evidence>
<dbReference type="PANTHER" id="PTHR45934">
    <property type="entry name" value="FAD/NAD(P)-BINDING OXIDOREDUCTASE FAMILY PROTEIN"/>
    <property type="match status" value="1"/>
</dbReference>
<organism evidence="5 6">
    <name type="scientific">Centaurea solstitialis</name>
    <name type="common">yellow star-thistle</name>
    <dbReference type="NCBI Taxonomy" id="347529"/>
    <lineage>
        <taxon>Eukaryota</taxon>
        <taxon>Viridiplantae</taxon>
        <taxon>Streptophyta</taxon>
        <taxon>Embryophyta</taxon>
        <taxon>Tracheophyta</taxon>
        <taxon>Spermatophyta</taxon>
        <taxon>Magnoliopsida</taxon>
        <taxon>eudicotyledons</taxon>
        <taxon>Gunneridae</taxon>
        <taxon>Pentapetalae</taxon>
        <taxon>asterids</taxon>
        <taxon>campanulids</taxon>
        <taxon>Asterales</taxon>
        <taxon>Asteraceae</taxon>
        <taxon>Carduoideae</taxon>
        <taxon>Cardueae</taxon>
        <taxon>Centaureinae</taxon>
        <taxon>Centaurea</taxon>
    </lineage>
</organism>
<keyword evidence="6" id="KW-1185">Reference proteome</keyword>
<dbReference type="PRINTS" id="PR00420">
    <property type="entry name" value="RNGMNOXGNASE"/>
</dbReference>
<keyword evidence="2" id="KW-0503">Monooxygenase</keyword>
<feature type="domain" description="FAD-binding" evidence="4">
    <location>
        <begin position="55"/>
        <end position="389"/>
    </location>
</feature>
<sequence length="425" mass="46902">MIFSSLKHKHSIMVKHKHSIMARFSSSFYCRSLHQSTKRPISTHVSDNDNIRKEEIVIVGAGIAGLSTALSLHRLGIRSVVLEQSESLRTGGTSFTLSTNGWKVLDSMGVADQLRSQYLKIQGAVINTETGRQLRSIKLNEDKNQEIRPVERRALLDTLAKNLPPDSISFSSRLANIEKQQDGQTLLQLVNGTRISSKVVIGCDGIHSPIAKWMGFPEPKYVGYIVIRGVADYPNGQPYDPHVNYFFGRGMRAAYLPISPTKVYWFVGYNSPTPGSTIVDPSELKKQTKERFKKWPSELLSAMDATPNDTMILTPLADRWSWPGVSPSGLLGGVVLAGDAWHPMTPNLGRGACCALEDSHALVQNLAPALKGGQTVVEDALKSYQKERRFPNFTLTVMSNLVGAVLQSENTMVCAIRDKVVATRK</sequence>
<gene>
    <name evidence="5" type="ORF">OSB04_010766</name>
</gene>
<reference evidence="5" key="1">
    <citation type="submission" date="2023-03" db="EMBL/GenBank/DDBJ databases">
        <title>Chromosome-scale reference genome and RAD-based genetic map of yellow starthistle (Centaurea solstitialis) reveal putative structural variation and QTLs associated with invader traits.</title>
        <authorList>
            <person name="Reatini B."/>
            <person name="Cang F.A."/>
            <person name="Jiang Q."/>
            <person name="Mckibben M.T.W."/>
            <person name="Barker M.S."/>
            <person name="Rieseberg L.H."/>
            <person name="Dlugosch K.M."/>
        </authorList>
    </citation>
    <scope>NUCLEOTIDE SEQUENCE</scope>
    <source>
        <strain evidence="5">CAN-66</strain>
        <tissue evidence="5">Leaf</tissue>
    </source>
</reference>
<dbReference type="InterPro" id="IPR044560">
    <property type="entry name" value="MOase"/>
</dbReference>
<evidence type="ECO:0000313" key="6">
    <source>
        <dbReference type="Proteomes" id="UP001172457"/>
    </source>
</evidence>
<dbReference type="Gene3D" id="3.50.50.60">
    <property type="entry name" value="FAD/NAD(P)-binding domain"/>
    <property type="match status" value="1"/>
</dbReference>
<dbReference type="EMBL" id="JARYMX010000003">
    <property type="protein sequence ID" value="KAJ9556152.1"/>
    <property type="molecule type" value="Genomic_DNA"/>
</dbReference>
<comment type="similarity">
    <text evidence="3">Belongs to the 3-hydroxybenzoate 6-hydroxylase family.</text>
</comment>
<evidence type="ECO:0000259" key="4">
    <source>
        <dbReference type="Pfam" id="PF01494"/>
    </source>
</evidence>
<dbReference type="AlphaFoldDB" id="A0AA38TRA3"/>
<dbReference type="GO" id="GO:0004497">
    <property type="term" value="F:monooxygenase activity"/>
    <property type="evidence" value="ECO:0007669"/>
    <property type="project" value="UniProtKB-KW"/>
</dbReference>